<evidence type="ECO:0008006" key="3">
    <source>
        <dbReference type="Google" id="ProtNLM"/>
    </source>
</evidence>
<dbReference type="EMBL" id="JBJKBG010000002">
    <property type="protein sequence ID" value="KAL3748488.1"/>
    <property type="molecule type" value="Genomic_DNA"/>
</dbReference>
<accession>A0ABD3L9K9</accession>
<keyword evidence="2" id="KW-1185">Reference proteome</keyword>
<evidence type="ECO:0000313" key="2">
    <source>
        <dbReference type="Proteomes" id="UP001634007"/>
    </source>
</evidence>
<sequence length="161" mass="18708">MQSSAPPSGQRDGVWKKIYKTRNKIKDSQNKIEGAAFFFVAPQLFAEQPVWGTTTYDQVTEEETVAAFVYKMDKPWLQADELRVEIRGGNALWVVGRGDETIKVKLRKNHKMRLNQAVASMSGDRVLTVTIPKRHRHRKWHEYMDLAFSMFKIVHVPISWF</sequence>
<organism evidence="1 2">
    <name type="scientific">Eucalyptus globulus</name>
    <name type="common">Tasmanian blue gum</name>
    <dbReference type="NCBI Taxonomy" id="34317"/>
    <lineage>
        <taxon>Eukaryota</taxon>
        <taxon>Viridiplantae</taxon>
        <taxon>Streptophyta</taxon>
        <taxon>Embryophyta</taxon>
        <taxon>Tracheophyta</taxon>
        <taxon>Spermatophyta</taxon>
        <taxon>Magnoliopsida</taxon>
        <taxon>eudicotyledons</taxon>
        <taxon>Gunneridae</taxon>
        <taxon>Pentapetalae</taxon>
        <taxon>rosids</taxon>
        <taxon>malvids</taxon>
        <taxon>Myrtales</taxon>
        <taxon>Myrtaceae</taxon>
        <taxon>Myrtoideae</taxon>
        <taxon>Eucalypteae</taxon>
        <taxon>Eucalyptus</taxon>
    </lineage>
</organism>
<proteinExistence type="predicted"/>
<reference evidence="1 2" key="1">
    <citation type="submission" date="2024-11" db="EMBL/GenBank/DDBJ databases">
        <title>Chromosome-level genome assembly of Eucalyptus globulus Labill. provides insights into its genome evolution.</title>
        <authorList>
            <person name="Li X."/>
        </authorList>
    </citation>
    <scope>NUCLEOTIDE SEQUENCE [LARGE SCALE GENOMIC DNA]</scope>
    <source>
        <strain evidence="1">CL2024</strain>
        <tissue evidence="1">Fresh tender leaves</tissue>
    </source>
</reference>
<dbReference type="Proteomes" id="UP001634007">
    <property type="component" value="Unassembled WGS sequence"/>
</dbReference>
<gene>
    <name evidence="1" type="ORF">ACJRO7_009690</name>
</gene>
<comment type="caution">
    <text evidence="1">The sequence shown here is derived from an EMBL/GenBank/DDBJ whole genome shotgun (WGS) entry which is preliminary data.</text>
</comment>
<name>A0ABD3L9K9_EUCGL</name>
<protein>
    <recommendedName>
        <fullName evidence="3">SHSP domain-containing protein</fullName>
    </recommendedName>
</protein>
<dbReference type="AlphaFoldDB" id="A0ABD3L9K9"/>
<evidence type="ECO:0000313" key="1">
    <source>
        <dbReference type="EMBL" id="KAL3748488.1"/>
    </source>
</evidence>